<keyword evidence="9 11" id="KW-0665">Pyrimidine biosynthesis</keyword>
<comment type="pathway">
    <text evidence="2 11">Pyrimidine metabolism; CTP biosynthesis via de novo pathway; UDP from UMP (UMPK route): step 1/1.</text>
</comment>
<evidence type="ECO:0000313" key="13">
    <source>
        <dbReference type="EMBL" id="SEB40501.1"/>
    </source>
</evidence>
<comment type="caution">
    <text evidence="13">The sequence shown here is derived from an EMBL/GenBank/DDBJ whole genome shotgun (WGS) entry which is preliminary data.</text>
</comment>
<feature type="binding site" evidence="11">
    <location>
        <begin position="135"/>
        <end position="142"/>
    </location>
    <ligand>
        <name>UMP</name>
        <dbReference type="ChEBI" id="CHEBI:57865"/>
    </ligand>
</feature>
<name>A0AB38A4H8_9ACTN</name>
<evidence type="ECO:0000313" key="14">
    <source>
        <dbReference type="Proteomes" id="UP000183687"/>
    </source>
</evidence>
<comment type="catalytic activity">
    <reaction evidence="10 11">
        <text>UMP + ATP = UDP + ADP</text>
        <dbReference type="Rhea" id="RHEA:24400"/>
        <dbReference type="ChEBI" id="CHEBI:30616"/>
        <dbReference type="ChEBI" id="CHEBI:57865"/>
        <dbReference type="ChEBI" id="CHEBI:58223"/>
        <dbReference type="ChEBI" id="CHEBI:456216"/>
        <dbReference type="EC" id="2.7.4.22"/>
    </reaction>
</comment>
<dbReference type="InterPro" id="IPR011817">
    <property type="entry name" value="Uridylate_kinase"/>
</dbReference>
<evidence type="ECO:0000256" key="8">
    <source>
        <dbReference type="ARBA" id="ARBA00022840"/>
    </source>
</evidence>
<sequence>MSDYKYKRVLLKLSGEALMGSGEYGIQADVLDRLAQEIKPAYDHGIQVAIVVGGGNIFRGLAGAASGMDRAQADSMGMLATVMNSLALQDCFERNGMMCRVMTAIEMHEVAEGYIRRRAIRHLEKGRVVIFAAGTGNPYFTTDTAAALRACEIDAEILMKATKVDGIYDKDPVGNPDAKRFNEVSYHTVLTRNLKVMDATATALCSDNNMPMLVFNIDQVGVFDDALKGKNVGTTVVEEESE</sequence>
<accession>A0AB38A4H8</accession>
<dbReference type="PIRSF" id="PIRSF005650">
    <property type="entry name" value="Uridylate_kin"/>
    <property type="match status" value="1"/>
</dbReference>
<keyword evidence="7 11" id="KW-0418">Kinase</keyword>
<dbReference type="EMBL" id="FNSH01000001">
    <property type="protein sequence ID" value="SEB40501.1"/>
    <property type="molecule type" value="Genomic_DNA"/>
</dbReference>
<feature type="binding site" evidence="11">
    <location>
        <position position="171"/>
    </location>
    <ligand>
        <name>ATP</name>
        <dbReference type="ChEBI" id="CHEBI:30616"/>
    </ligand>
</feature>
<feature type="domain" description="Aspartate/glutamate/uridylate kinase" evidence="12">
    <location>
        <begin position="7"/>
        <end position="216"/>
    </location>
</feature>
<evidence type="ECO:0000256" key="3">
    <source>
        <dbReference type="ARBA" id="ARBA00007614"/>
    </source>
</evidence>
<proteinExistence type="inferred from homology"/>
<dbReference type="GO" id="GO:0005737">
    <property type="term" value="C:cytoplasm"/>
    <property type="evidence" value="ECO:0007669"/>
    <property type="project" value="UniProtKB-SubCell"/>
</dbReference>
<dbReference type="GO" id="GO:0005524">
    <property type="term" value="F:ATP binding"/>
    <property type="evidence" value="ECO:0007669"/>
    <property type="project" value="UniProtKB-KW"/>
</dbReference>
<feature type="binding site" evidence="11">
    <location>
        <position position="168"/>
    </location>
    <ligand>
        <name>ATP</name>
        <dbReference type="ChEBI" id="CHEBI:30616"/>
    </ligand>
</feature>
<dbReference type="Pfam" id="PF00696">
    <property type="entry name" value="AA_kinase"/>
    <property type="match status" value="1"/>
</dbReference>
<keyword evidence="8 11" id="KW-0067">ATP-binding</keyword>
<dbReference type="Gene3D" id="3.40.1160.10">
    <property type="entry name" value="Acetylglutamate kinase-like"/>
    <property type="match status" value="1"/>
</dbReference>
<feature type="binding site" evidence="11">
    <location>
        <position position="59"/>
    </location>
    <ligand>
        <name>ATP</name>
        <dbReference type="ChEBI" id="CHEBI:30616"/>
    </ligand>
</feature>
<dbReference type="EC" id="2.7.4.22" evidence="11"/>
<evidence type="ECO:0000256" key="2">
    <source>
        <dbReference type="ARBA" id="ARBA00004791"/>
    </source>
</evidence>
<organism evidence="13 14">
    <name type="scientific">Atopobium minutum</name>
    <dbReference type="NCBI Taxonomy" id="1381"/>
    <lineage>
        <taxon>Bacteria</taxon>
        <taxon>Bacillati</taxon>
        <taxon>Actinomycetota</taxon>
        <taxon>Coriobacteriia</taxon>
        <taxon>Coriobacteriales</taxon>
        <taxon>Atopobiaceae</taxon>
        <taxon>Atopobium</taxon>
    </lineage>
</organism>
<evidence type="ECO:0000256" key="7">
    <source>
        <dbReference type="ARBA" id="ARBA00022777"/>
    </source>
</evidence>
<comment type="caution">
    <text evidence="11">Lacks conserved residue(s) required for the propagation of feature annotation.</text>
</comment>
<dbReference type="RefSeq" id="WP_002563663.1">
    <property type="nucleotide sequence ID" value="NZ_CALJSN010000005.1"/>
</dbReference>
<evidence type="ECO:0000256" key="11">
    <source>
        <dbReference type="HAMAP-Rule" id="MF_01220"/>
    </source>
</evidence>
<dbReference type="NCBIfam" id="TIGR02075">
    <property type="entry name" value="pyrH_bact"/>
    <property type="match status" value="1"/>
</dbReference>
<dbReference type="InterPro" id="IPR001048">
    <property type="entry name" value="Asp/Glu/Uridylate_kinase"/>
</dbReference>
<dbReference type="PANTHER" id="PTHR42833">
    <property type="entry name" value="URIDYLATE KINASE"/>
    <property type="match status" value="1"/>
</dbReference>
<feature type="binding site" evidence="11">
    <location>
        <position position="162"/>
    </location>
    <ligand>
        <name>ATP</name>
        <dbReference type="ChEBI" id="CHEBI:30616"/>
    </ligand>
</feature>
<evidence type="ECO:0000256" key="5">
    <source>
        <dbReference type="ARBA" id="ARBA00022679"/>
    </source>
</evidence>
<gene>
    <name evidence="11" type="primary">pyrH</name>
    <name evidence="13" type="ORF">SAMN04489746_0100</name>
</gene>
<evidence type="ECO:0000259" key="12">
    <source>
        <dbReference type="Pfam" id="PF00696"/>
    </source>
</evidence>
<keyword evidence="4 11" id="KW-0963">Cytoplasm</keyword>
<feature type="binding site" evidence="11">
    <location>
        <position position="54"/>
    </location>
    <ligand>
        <name>UMP</name>
        <dbReference type="ChEBI" id="CHEBI:57865"/>
    </ligand>
</feature>
<dbReference type="HAMAP" id="MF_01220_B">
    <property type="entry name" value="PyrH_B"/>
    <property type="match status" value="1"/>
</dbReference>
<feature type="binding site" evidence="11">
    <location>
        <begin position="12"/>
        <end position="15"/>
    </location>
    <ligand>
        <name>ATP</name>
        <dbReference type="ChEBI" id="CHEBI:30616"/>
    </ligand>
</feature>
<dbReference type="GO" id="GO:0044210">
    <property type="term" value="P:'de novo' CTP biosynthetic process"/>
    <property type="evidence" value="ECO:0007669"/>
    <property type="project" value="UniProtKB-UniRule"/>
</dbReference>
<evidence type="ECO:0000256" key="4">
    <source>
        <dbReference type="ARBA" id="ARBA00022490"/>
    </source>
</evidence>
<protein>
    <recommendedName>
        <fullName evidence="11">Uridylate kinase</fullName>
        <shortName evidence="11">UK</shortName>
        <ecNumber evidence="11">2.7.4.22</ecNumber>
    </recommendedName>
    <alternativeName>
        <fullName evidence="11">Uridine monophosphate kinase</fullName>
        <shortName evidence="11">UMP kinase</shortName>
        <shortName evidence="11">UMPK</shortName>
    </alternativeName>
</protein>
<evidence type="ECO:0000256" key="9">
    <source>
        <dbReference type="ARBA" id="ARBA00022975"/>
    </source>
</evidence>
<comment type="function">
    <text evidence="11">Catalyzes the reversible phosphorylation of UMP to UDP.</text>
</comment>
<comment type="subcellular location">
    <subcellularLocation>
        <location evidence="1 11">Cytoplasm</location>
    </subcellularLocation>
</comment>
<dbReference type="GO" id="GO:0006225">
    <property type="term" value="P:UDP biosynthetic process"/>
    <property type="evidence" value="ECO:0007669"/>
    <property type="project" value="TreeGrafter"/>
</dbReference>
<keyword evidence="6 11" id="KW-0547">Nucleotide-binding</keyword>
<evidence type="ECO:0000256" key="1">
    <source>
        <dbReference type="ARBA" id="ARBA00004496"/>
    </source>
</evidence>
<comment type="activity regulation">
    <text evidence="11">Inhibited by UTP.</text>
</comment>
<reference evidence="13 14" key="1">
    <citation type="submission" date="2016-10" db="EMBL/GenBank/DDBJ databases">
        <authorList>
            <person name="Varghese N."/>
            <person name="Submissions S."/>
        </authorList>
    </citation>
    <scope>NUCLEOTIDE SEQUENCE [LARGE SCALE GENOMIC DNA]</scope>
    <source>
        <strain evidence="13 14">DSM 20586</strain>
    </source>
</reference>
<dbReference type="GO" id="GO:0033862">
    <property type="term" value="F:UMP kinase activity"/>
    <property type="evidence" value="ECO:0007669"/>
    <property type="project" value="UniProtKB-EC"/>
</dbReference>
<dbReference type="AlphaFoldDB" id="A0AB38A4H8"/>
<feature type="binding site" evidence="11">
    <location>
        <position position="74"/>
    </location>
    <ligand>
        <name>UMP</name>
        <dbReference type="ChEBI" id="CHEBI:57865"/>
    </ligand>
</feature>
<dbReference type="InterPro" id="IPR015963">
    <property type="entry name" value="Uridylate_kinase_bac"/>
</dbReference>
<dbReference type="PANTHER" id="PTHR42833:SF4">
    <property type="entry name" value="URIDYLATE KINASE PUMPKIN, CHLOROPLASTIC"/>
    <property type="match status" value="1"/>
</dbReference>
<comment type="subunit">
    <text evidence="11">Homohexamer.</text>
</comment>
<evidence type="ECO:0000256" key="6">
    <source>
        <dbReference type="ARBA" id="ARBA00022741"/>
    </source>
</evidence>
<dbReference type="CDD" id="cd04254">
    <property type="entry name" value="AAK_UMPK-PyrH-Ec"/>
    <property type="match status" value="1"/>
</dbReference>
<keyword evidence="5 11" id="KW-0808">Transferase</keyword>
<evidence type="ECO:0000256" key="10">
    <source>
        <dbReference type="ARBA" id="ARBA00047767"/>
    </source>
</evidence>
<dbReference type="InterPro" id="IPR036393">
    <property type="entry name" value="AceGlu_kinase-like_sf"/>
</dbReference>
<feature type="binding site" evidence="11">
    <location>
        <position position="55"/>
    </location>
    <ligand>
        <name>ATP</name>
        <dbReference type="ChEBI" id="CHEBI:30616"/>
    </ligand>
</feature>
<dbReference type="SUPFAM" id="SSF53633">
    <property type="entry name" value="Carbamate kinase-like"/>
    <property type="match status" value="1"/>
</dbReference>
<comment type="similarity">
    <text evidence="3 11">Belongs to the UMP kinase family.</text>
</comment>
<dbReference type="Proteomes" id="UP000183687">
    <property type="component" value="Unassembled WGS sequence"/>
</dbReference>
<dbReference type="FunFam" id="3.40.1160.10:FF:000001">
    <property type="entry name" value="Uridylate kinase"/>
    <property type="match status" value="1"/>
</dbReference>